<keyword evidence="4" id="KW-0808">Transferase</keyword>
<keyword evidence="2" id="KW-0472">Membrane</keyword>
<proteinExistence type="inferred from homology"/>
<dbReference type="PANTHER" id="PTHR30487:SF0">
    <property type="entry name" value="PREPILIN LEADER PEPTIDASE_N-METHYLTRANSFERASE-RELATED"/>
    <property type="match status" value="1"/>
</dbReference>
<dbReference type="EMBL" id="FMZA01000004">
    <property type="protein sequence ID" value="SDC20357.1"/>
    <property type="molecule type" value="Genomic_DNA"/>
</dbReference>
<feature type="transmembrane region" description="Helical" evidence="2">
    <location>
        <begin position="57"/>
        <end position="79"/>
    </location>
</feature>
<dbReference type="GO" id="GO:0006465">
    <property type="term" value="P:signal peptide processing"/>
    <property type="evidence" value="ECO:0007669"/>
    <property type="project" value="TreeGrafter"/>
</dbReference>
<evidence type="ECO:0000256" key="2">
    <source>
        <dbReference type="SAM" id="Phobius"/>
    </source>
</evidence>
<keyword evidence="2" id="KW-0812">Transmembrane</keyword>
<organism evidence="4 5">
    <name type="scientific">Melghirimyces thermohalophilus</name>
    <dbReference type="NCBI Taxonomy" id="1236220"/>
    <lineage>
        <taxon>Bacteria</taxon>
        <taxon>Bacillati</taxon>
        <taxon>Bacillota</taxon>
        <taxon>Bacilli</taxon>
        <taxon>Bacillales</taxon>
        <taxon>Thermoactinomycetaceae</taxon>
        <taxon>Melghirimyces</taxon>
    </lineage>
</organism>
<feature type="transmembrane region" description="Helical" evidence="2">
    <location>
        <begin position="100"/>
        <end position="124"/>
    </location>
</feature>
<keyword evidence="4" id="KW-0489">Methyltransferase</keyword>
<dbReference type="GO" id="GO:0032259">
    <property type="term" value="P:methylation"/>
    <property type="evidence" value="ECO:0007669"/>
    <property type="project" value="UniProtKB-KW"/>
</dbReference>
<evidence type="ECO:0000259" key="3">
    <source>
        <dbReference type="Pfam" id="PF01478"/>
    </source>
</evidence>
<accession>A0A1G6JNT0</accession>
<name>A0A1G6JNT0_9BACL</name>
<dbReference type="Gene3D" id="1.20.120.1220">
    <property type="match status" value="1"/>
</dbReference>
<comment type="similarity">
    <text evidence="1">Belongs to the peptidase A24 family.</text>
</comment>
<dbReference type="Pfam" id="PF01478">
    <property type="entry name" value="Peptidase_A24"/>
    <property type="match status" value="1"/>
</dbReference>
<dbReference type="PANTHER" id="PTHR30487">
    <property type="entry name" value="TYPE 4 PREPILIN-LIKE PROTEINS LEADER PEPTIDE-PROCESSING ENZYME"/>
    <property type="match status" value="1"/>
</dbReference>
<dbReference type="STRING" id="1236220.SAMN04488112_104121"/>
<feature type="transmembrane region" description="Helical" evidence="2">
    <location>
        <begin position="34"/>
        <end position="51"/>
    </location>
</feature>
<dbReference type="RefSeq" id="WP_176757805.1">
    <property type="nucleotide sequence ID" value="NZ_FMZA01000004.1"/>
</dbReference>
<protein>
    <submittedName>
        <fullName evidence="4">Leader peptidase (Prepilin peptidase) / N-methyltransferase</fullName>
    </submittedName>
</protein>
<dbReference type="InterPro" id="IPR050882">
    <property type="entry name" value="Prepilin_peptidase/N-MTase"/>
</dbReference>
<dbReference type="GO" id="GO:0004190">
    <property type="term" value="F:aspartic-type endopeptidase activity"/>
    <property type="evidence" value="ECO:0007669"/>
    <property type="project" value="InterPro"/>
</dbReference>
<dbReference type="AlphaFoldDB" id="A0A1G6JNT0"/>
<evidence type="ECO:0000313" key="5">
    <source>
        <dbReference type="Proteomes" id="UP000199387"/>
    </source>
</evidence>
<evidence type="ECO:0000313" key="4">
    <source>
        <dbReference type="EMBL" id="SDC20357.1"/>
    </source>
</evidence>
<dbReference type="Proteomes" id="UP000199387">
    <property type="component" value="Unassembled WGS sequence"/>
</dbReference>
<evidence type="ECO:0000256" key="1">
    <source>
        <dbReference type="ARBA" id="ARBA00005801"/>
    </source>
</evidence>
<reference evidence="4 5" key="1">
    <citation type="submission" date="2016-10" db="EMBL/GenBank/DDBJ databases">
        <authorList>
            <person name="de Groot N.N."/>
        </authorList>
    </citation>
    <scope>NUCLEOTIDE SEQUENCE [LARGE SCALE GENOMIC DNA]</scope>
    <source>
        <strain evidence="4 5">DSM 45514</strain>
    </source>
</reference>
<keyword evidence="5" id="KW-1185">Reference proteome</keyword>
<gene>
    <name evidence="4" type="ORF">SAMN04488112_104121</name>
</gene>
<dbReference type="InterPro" id="IPR000045">
    <property type="entry name" value="Prepilin_IV_endopep_pep"/>
</dbReference>
<feature type="domain" description="Prepilin type IV endopeptidase peptidase" evidence="3">
    <location>
        <begin position="61"/>
        <end position="163"/>
    </location>
</feature>
<sequence length="211" mass="22392">MVWLSMLIGWWAAGYGVAGSFRLFFNEEVKPQPWFSAAGGVGFALVTLSSASPAERWTGYILVLYLVTAATIDLSRGLIPNRLNLTAALFFVMCHAISDGGWIEPLLVASGGAAFLLAVALLSRGGMGGGDIKMVAASGVALDWTGMVSGLAVAIISGGLWSILLLLRGKAMKRTPLPFAPHLAIGFFVGFLWGEELVQGYLSYLHLESIL</sequence>
<feature type="transmembrane region" description="Helical" evidence="2">
    <location>
        <begin position="6"/>
        <end position="25"/>
    </location>
</feature>
<feature type="transmembrane region" description="Helical" evidence="2">
    <location>
        <begin position="179"/>
        <end position="202"/>
    </location>
</feature>
<feature type="transmembrane region" description="Helical" evidence="2">
    <location>
        <begin position="144"/>
        <end position="167"/>
    </location>
</feature>
<keyword evidence="2" id="KW-1133">Transmembrane helix</keyword>
<dbReference type="GO" id="GO:0008168">
    <property type="term" value="F:methyltransferase activity"/>
    <property type="evidence" value="ECO:0007669"/>
    <property type="project" value="UniProtKB-KW"/>
</dbReference>
<dbReference type="GO" id="GO:0005886">
    <property type="term" value="C:plasma membrane"/>
    <property type="evidence" value="ECO:0007669"/>
    <property type="project" value="TreeGrafter"/>
</dbReference>